<dbReference type="AlphaFoldDB" id="A0A4R3NIS4"/>
<dbReference type="OrthoDB" id="7183688at2"/>
<evidence type="ECO:0000313" key="2">
    <source>
        <dbReference type="Proteomes" id="UP000295097"/>
    </source>
</evidence>
<organism evidence="1 2">
    <name type="scientific">Martelella mediterranea</name>
    <dbReference type="NCBI Taxonomy" id="293089"/>
    <lineage>
        <taxon>Bacteria</taxon>
        <taxon>Pseudomonadati</taxon>
        <taxon>Pseudomonadota</taxon>
        <taxon>Alphaproteobacteria</taxon>
        <taxon>Hyphomicrobiales</taxon>
        <taxon>Aurantimonadaceae</taxon>
        <taxon>Martelella</taxon>
    </lineage>
</organism>
<sequence>MTKKTTLNAKNLEALGAKRLAELLIEISTGSAAHKRRLRLELAGEQSSGEMAREIRKHLTRIQRAQSFIDWRKVKKLKADLETQRLAIIEKLEPADPDEALELIWRFLHLSDSIFARSDDGSGSLIESFHAACVDAGRIAEASKRSPEALAEKVFQALQDNGYGQYDPLIEEMIPALGTDGLARLKELSTQWLDEAGKEKPRREGRIIGVSMNGPIYEGEVYNRHDDLSARIALEKIADAEGDVDGYIALQTELARKSPMVAADMAERLLKANRAGEALTRLDQAAPEKGRLLPVLEWEQARAEALEALGREDEAQDFRWQCFEASLEQQHLRDYLKRLPDFDDIEAEEKAMSWVAAYPNAHQALLFFMEWPALREANALILDRYTEIDGNYYEILKPASETLKERYPLAATLLLRAMIDFSLQNARSSRYKHAAKHLIACETLALQIDDFGPYEPHHAYLDKLQHDHGRKSGFWTALERLY</sequence>
<keyword evidence="2" id="KW-1185">Reference proteome</keyword>
<proteinExistence type="predicted"/>
<dbReference type="Proteomes" id="UP000295097">
    <property type="component" value="Unassembled WGS sequence"/>
</dbReference>
<dbReference type="RefSeq" id="WP_132314391.1">
    <property type="nucleotide sequence ID" value="NZ_SMAR01000092.1"/>
</dbReference>
<dbReference type="EMBL" id="SMAR01000092">
    <property type="protein sequence ID" value="TCT27309.1"/>
    <property type="molecule type" value="Genomic_DNA"/>
</dbReference>
<evidence type="ECO:0000313" key="1">
    <source>
        <dbReference type="EMBL" id="TCT27309.1"/>
    </source>
</evidence>
<name>A0A4R3NIS4_9HYPH</name>
<accession>A0A4R3NIS4</accession>
<gene>
    <name evidence="1" type="ORF">EDC90_10922</name>
</gene>
<comment type="caution">
    <text evidence="1">The sequence shown here is derived from an EMBL/GenBank/DDBJ whole genome shotgun (WGS) entry which is preliminary data.</text>
</comment>
<dbReference type="InterPro" id="IPR049245">
    <property type="entry name" value="DUF6880"/>
</dbReference>
<reference evidence="1 2" key="1">
    <citation type="submission" date="2019-03" db="EMBL/GenBank/DDBJ databases">
        <title>Freshwater and sediment microbial communities from various areas in North America, analyzing microbe dynamics in response to fracking.</title>
        <authorList>
            <person name="Lamendella R."/>
        </authorList>
    </citation>
    <scope>NUCLEOTIDE SEQUENCE [LARGE SCALE GENOMIC DNA]</scope>
    <source>
        <strain evidence="1 2">175.2</strain>
    </source>
</reference>
<dbReference type="Pfam" id="PF21810">
    <property type="entry name" value="DUF6880"/>
    <property type="match status" value="1"/>
</dbReference>
<protein>
    <submittedName>
        <fullName evidence="1">Uncharacterized protein</fullName>
    </submittedName>
</protein>